<sequence>MTDLADRVLPGAFTALVLARRGALRLLRPDKLLRIARIRAQWGVSPPAAFAIGAVRHPDRPAVIDERGALSYAEVHARTTQLANGLAGHGVDSRTRVGVLCRNHHGFVETVVACSKIGADVVLVNTGLTPDQVRGVLADHDVDLLVADEAFGDYLAAVPDGTRIVLARTEGTTRRTTLEHLIGSSSRTPLRPPERDAQIVVLTSGTSGPPKGARRPANRDLHAAAVVLARVPLRAGERILVPAPLFHTWGLAALLLGGVLGATLVLRRKFDPQQTLAAAQRHRCTSMFVVPAMLQRMLDLPESVRVPYDLGTLRVVASSGSALPPDLATRVRRAWGPVLYNVYGTTEVSWASIATPHDLKEAPGTAGRAPHHTSLRILDDRDRPVKTGTNGRIFVGNEMLFPGYTRGGRGTVVGELMATGDLGHLDRAGRLSVTGRADDTIVSGGENVHPQQVTDALLAFPEVRDAATTGVPDEEFGQRLAAFVVLRDGQRLDTAQARERLRSRVARFAVPREVVFVDELPRNETGKVVTRLLREQLPDTADRDG</sequence>
<accession>A0A5Q3QMN7</accession>
<dbReference type="Pfam" id="PF00501">
    <property type="entry name" value="AMP-binding"/>
    <property type="match status" value="1"/>
</dbReference>
<evidence type="ECO:0000259" key="4">
    <source>
        <dbReference type="Pfam" id="PF13193"/>
    </source>
</evidence>
<dbReference type="Pfam" id="PF13193">
    <property type="entry name" value="AMP-binding_C"/>
    <property type="match status" value="1"/>
</dbReference>
<evidence type="ECO:0000256" key="1">
    <source>
        <dbReference type="ARBA" id="ARBA00006432"/>
    </source>
</evidence>
<reference evidence="6" key="1">
    <citation type="submission" date="2019-11" db="EMBL/GenBank/DDBJ databases">
        <title>The complete genome sequence of Saccharopolyspora sp. E2A.</title>
        <authorList>
            <person name="Zhang G."/>
        </authorList>
    </citation>
    <scope>NUCLEOTIDE SEQUENCE [LARGE SCALE GENOMIC DNA]</scope>
    <source>
        <strain evidence="6">E2A</strain>
    </source>
</reference>
<keyword evidence="2" id="KW-0436">Ligase</keyword>
<proteinExistence type="inferred from homology"/>
<dbReference type="GO" id="GO:0031956">
    <property type="term" value="F:medium-chain fatty acid-CoA ligase activity"/>
    <property type="evidence" value="ECO:0007669"/>
    <property type="project" value="TreeGrafter"/>
</dbReference>
<feature type="domain" description="AMP-binding enzyme C-terminal" evidence="4">
    <location>
        <begin position="455"/>
        <end position="527"/>
    </location>
</feature>
<feature type="domain" description="AMP-dependent synthetase/ligase" evidence="3">
    <location>
        <begin position="54"/>
        <end position="404"/>
    </location>
</feature>
<protein>
    <submittedName>
        <fullName evidence="5">AMP-binding protein</fullName>
    </submittedName>
</protein>
<dbReference type="PANTHER" id="PTHR43201">
    <property type="entry name" value="ACYL-COA SYNTHETASE"/>
    <property type="match status" value="1"/>
</dbReference>
<dbReference type="KEGG" id="sace:GIY23_05760"/>
<dbReference type="InterPro" id="IPR020845">
    <property type="entry name" value="AMP-binding_CS"/>
</dbReference>
<dbReference type="CDD" id="cd04433">
    <property type="entry name" value="AFD_class_I"/>
    <property type="match status" value="1"/>
</dbReference>
<dbReference type="InterPro" id="IPR025110">
    <property type="entry name" value="AMP-bd_C"/>
</dbReference>
<dbReference type="InterPro" id="IPR000873">
    <property type="entry name" value="AMP-dep_synth/lig_dom"/>
</dbReference>
<evidence type="ECO:0000313" key="5">
    <source>
        <dbReference type="EMBL" id="QGK72077.1"/>
    </source>
</evidence>
<organism evidence="5 6">
    <name type="scientific">Allosaccharopolyspora coralli</name>
    <dbReference type="NCBI Taxonomy" id="2665642"/>
    <lineage>
        <taxon>Bacteria</taxon>
        <taxon>Bacillati</taxon>
        <taxon>Actinomycetota</taxon>
        <taxon>Actinomycetes</taxon>
        <taxon>Pseudonocardiales</taxon>
        <taxon>Pseudonocardiaceae</taxon>
        <taxon>Allosaccharopolyspora</taxon>
    </lineage>
</organism>
<dbReference type="GO" id="GO:0006631">
    <property type="term" value="P:fatty acid metabolic process"/>
    <property type="evidence" value="ECO:0007669"/>
    <property type="project" value="TreeGrafter"/>
</dbReference>
<dbReference type="Proteomes" id="UP000371041">
    <property type="component" value="Chromosome"/>
</dbReference>
<comment type="similarity">
    <text evidence="1">Belongs to the ATP-dependent AMP-binding enzyme family.</text>
</comment>
<keyword evidence="6" id="KW-1185">Reference proteome</keyword>
<dbReference type="Gene3D" id="3.30.300.30">
    <property type="match status" value="1"/>
</dbReference>
<dbReference type="PROSITE" id="PS00455">
    <property type="entry name" value="AMP_BINDING"/>
    <property type="match status" value="1"/>
</dbReference>
<dbReference type="Gene3D" id="3.40.50.12780">
    <property type="entry name" value="N-terminal domain of ligase-like"/>
    <property type="match status" value="1"/>
</dbReference>
<dbReference type="InterPro" id="IPR042099">
    <property type="entry name" value="ANL_N_sf"/>
</dbReference>
<gene>
    <name evidence="5" type="ORF">GIY23_05760</name>
</gene>
<evidence type="ECO:0000256" key="2">
    <source>
        <dbReference type="ARBA" id="ARBA00022598"/>
    </source>
</evidence>
<dbReference type="AlphaFoldDB" id="A0A5Q3QMN7"/>
<dbReference type="InterPro" id="IPR045851">
    <property type="entry name" value="AMP-bd_C_sf"/>
</dbReference>
<dbReference type="PANTHER" id="PTHR43201:SF5">
    <property type="entry name" value="MEDIUM-CHAIN ACYL-COA LIGASE ACSF2, MITOCHONDRIAL"/>
    <property type="match status" value="1"/>
</dbReference>
<evidence type="ECO:0000313" key="6">
    <source>
        <dbReference type="Proteomes" id="UP000371041"/>
    </source>
</evidence>
<dbReference type="SUPFAM" id="SSF56801">
    <property type="entry name" value="Acetyl-CoA synthetase-like"/>
    <property type="match status" value="1"/>
</dbReference>
<dbReference type="EMBL" id="CP045929">
    <property type="protein sequence ID" value="QGK72077.1"/>
    <property type="molecule type" value="Genomic_DNA"/>
</dbReference>
<evidence type="ECO:0000259" key="3">
    <source>
        <dbReference type="Pfam" id="PF00501"/>
    </source>
</evidence>
<name>A0A5Q3QMN7_9PSEU</name>